<gene>
    <name evidence="2" type="ORF">BS47DRAFT_1339069</name>
</gene>
<name>A0A9P6B5M1_9AGAM</name>
<evidence type="ECO:0000313" key="2">
    <source>
        <dbReference type="EMBL" id="KAF9517847.1"/>
    </source>
</evidence>
<dbReference type="OrthoDB" id="10371466at2759"/>
<proteinExistence type="predicted"/>
<dbReference type="Proteomes" id="UP000886523">
    <property type="component" value="Unassembled WGS sequence"/>
</dbReference>
<sequence length="202" mass="22593">MQDDGVYITHLKPSNLTWRAVNSIWTPMKVGEKAKLAHKDILCFGTAPKTKAYSNKVDAPFTISVAFVPKGEEVSWTKYKFVKRTIHRPTPQPVKPRPMDSSMQLLLSDMNGLNVSLDATLDEESDDIHPPTVKRKRSDIAEGQGSDDDATHRVEDHGERKLAGRFAAEDTSKKRRLPESISRAYCDDVVALPESLTKMSLT</sequence>
<protein>
    <submittedName>
        <fullName evidence="2">Uncharacterized protein</fullName>
    </submittedName>
</protein>
<feature type="region of interest" description="Disordered" evidence="1">
    <location>
        <begin position="121"/>
        <end position="180"/>
    </location>
</feature>
<accession>A0A9P6B5M1</accession>
<organism evidence="2 3">
    <name type="scientific">Hydnum rufescens UP504</name>
    <dbReference type="NCBI Taxonomy" id="1448309"/>
    <lineage>
        <taxon>Eukaryota</taxon>
        <taxon>Fungi</taxon>
        <taxon>Dikarya</taxon>
        <taxon>Basidiomycota</taxon>
        <taxon>Agaricomycotina</taxon>
        <taxon>Agaricomycetes</taxon>
        <taxon>Cantharellales</taxon>
        <taxon>Hydnaceae</taxon>
        <taxon>Hydnum</taxon>
    </lineage>
</organism>
<evidence type="ECO:0000313" key="3">
    <source>
        <dbReference type="Proteomes" id="UP000886523"/>
    </source>
</evidence>
<comment type="caution">
    <text evidence="2">The sequence shown here is derived from an EMBL/GenBank/DDBJ whole genome shotgun (WGS) entry which is preliminary data.</text>
</comment>
<reference evidence="2" key="1">
    <citation type="journal article" date="2020" name="Nat. Commun.">
        <title>Large-scale genome sequencing of mycorrhizal fungi provides insights into the early evolution of symbiotic traits.</title>
        <authorList>
            <person name="Miyauchi S."/>
            <person name="Kiss E."/>
            <person name="Kuo A."/>
            <person name="Drula E."/>
            <person name="Kohler A."/>
            <person name="Sanchez-Garcia M."/>
            <person name="Morin E."/>
            <person name="Andreopoulos B."/>
            <person name="Barry K.W."/>
            <person name="Bonito G."/>
            <person name="Buee M."/>
            <person name="Carver A."/>
            <person name="Chen C."/>
            <person name="Cichocki N."/>
            <person name="Clum A."/>
            <person name="Culley D."/>
            <person name="Crous P.W."/>
            <person name="Fauchery L."/>
            <person name="Girlanda M."/>
            <person name="Hayes R.D."/>
            <person name="Keri Z."/>
            <person name="LaButti K."/>
            <person name="Lipzen A."/>
            <person name="Lombard V."/>
            <person name="Magnuson J."/>
            <person name="Maillard F."/>
            <person name="Murat C."/>
            <person name="Nolan M."/>
            <person name="Ohm R.A."/>
            <person name="Pangilinan J."/>
            <person name="Pereira M.F."/>
            <person name="Perotto S."/>
            <person name="Peter M."/>
            <person name="Pfister S."/>
            <person name="Riley R."/>
            <person name="Sitrit Y."/>
            <person name="Stielow J.B."/>
            <person name="Szollosi G."/>
            <person name="Zifcakova L."/>
            <person name="Stursova M."/>
            <person name="Spatafora J.W."/>
            <person name="Tedersoo L."/>
            <person name="Vaario L.M."/>
            <person name="Yamada A."/>
            <person name="Yan M."/>
            <person name="Wang P."/>
            <person name="Xu J."/>
            <person name="Bruns T."/>
            <person name="Baldrian P."/>
            <person name="Vilgalys R."/>
            <person name="Dunand C."/>
            <person name="Henrissat B."/>
            <person name="Grigoriev I.V."/>
            <person name="Hibbett D."/>
            <person name="Nagy L.G."/>
            <person name="Martin F.M."/>
        </authorList>
    </citation>
    <scope>NUCLEOTIDE SEQUENCE</scope>
    <source>
        <strain evidence="2">UP504</strain>
    </source>
</reference>
<dbReference type="AlphaFoldDB" id="A0A9P6B5M1"/>
<evidence type="ECO:0000256" key="1">
    <source>
        <dbReference type="SAM" id="MobiDB-lite"/>
    </source>
</evidence>
<feature type="compositionally biased region" description="Basic and acidic residues" evidence="1">
    <location>
        <begin position="149"/>
        <end position="172"/>
    </location>
</feature>
<keyword evidence="3" id="KW-1185">Reference proteome</keyword>
<dbReference type="EMBL" id="MU128929">
    <property type="protein sequence ID" value="KAF9517847.1"/>
    <property type="molecule type" value="Genomic_DNA"/>
</dbReference>